<dbReference type="Proteomes" id="UP000192335">
    <property type="component" value="Unassembled WGS sequence"/>
</dbReference>
<gene>
    <name evidence="1" type="ORF">B4U45_02110</name>
</gene>
<dbReference type="AlphaFoldDB" id="A0A8E2IZK2"/>
<name>A0A8E2IZK2_9MYCO</name>
<dbReference type="EMBL" id="MWQA01000001">
    <property type="protein sequence ID" value="ORC09976.1"/>
    <property type="molecule type" value="Genomic_DNA"/>
</dbReference>
<accession>A0A8E2IZK2</accession>
<evidence type="ECO:0000313" key="2">
    <source>
        <dbReference type="Proteomes" id="UP000192335"/>
    </source>
</evidence>
<evidence type="ECO:0000313" key="1">
    <source>
        <dbReference type="EMBL" id="ORC09976.1"/>
    </source>
</evidence>
<proteinExistence type="predicted"/>
<comment type="caution">
    <text evidence="1">The sequence shown here is derived from an EMBL/GenBank/DDBJ whole genome shotgun (WGS) entry which is preliminary data.</text>
</comment>
<organism evidence="1 2">
    <name type="scientific">Mycobacterium persicum</name>
    <dbReference type="NCBI Taxonomy" id="1487726"/>
    <lineage>
        <taxon>Bacteria</taxon>
        <taxon>Bacillati</taxon>
        <taxon>Actinomycetota</taxon>
        <taxon>Actinomycetes</taxon>
        <taxon>Mycobacteriales</taxon>
        <taxon>Mycobacteriaceae</taxon>
        <taxon>Mycobacterium</taxon>
    </lineage>
</organism>
<protein>
    <submittedName>
        <fullName evidence="1">Uncharacterized protein</fullName>
    </submittedName>
</protein>
<reference evidence="1 2" key="1">
    <citation type="submission" date="2017-02" db="EMBL/GenBank/DDBJ databases">
        <title>Mycobacterium kansasii genomes.</title>
        <authorList>
            <person name="Borowka P."/>
            <person name="Strapagiel D."/>
            <person name="Marciniak B."/>
            <person name="Lach J."/>
            <person name="Bakula Z."/>
            <person name="Van Ingen J."/>
            <person name="Safianowska A."/>
            <person name="Brzostek A."/>
            <person name="Dziadek J."/>
            <person name="Jagielski T."/>
        </authorList>
    </citation>
    <scope>NUCLEOTIDE SEQUENCE [LARGE SCALE GENOMIC DNA]</scope>
    <source>
        <strain evidence="1 2">12MK</strain>
    </source>
</reference>
<sequence>MALVGAGDTAGAGAGADALGSAIWGTPATPVAIGGAAAIGAVGGAIAGSACVAGVAAAFITPADNDCEPAAAGAPIVMPVATDWPNDCGDS</sequence>